<dbReference type="InterPro" id="IPR003954">
    <property type="entry name" value="RRM_euk-type"/>
</dbReference>
<dbReference type="PROSITE" id="PS50102">
    <property type="entry name" value="RRM"/>
    <property type="match status" value="3"/>
</dbReference>
<evidence type="ECO:0000256" key="1">
    <source>
        <dbReference type="ARBA" id="ARBA00022884"/>
    </source>
</evidence>
<dbReference type="SMART" id="SM00360">
    <property type="entry name" value="RRM"/>
    <property type="match status" value="3"/>
</dbReference>
<sequence>MTVFDSFTGSVNMTGESNCTLYVGNLDLSVTEELIRALFNQLGEVLSCKMFHESNSDPYCFVEFADHTSALHAITMMNDKMLQTRRMRVDWATGQGNKNKANKVDTTRHFHVYVGELSPEIDEQALRDAFRVFGEISDCKVVKDPQTYKSRGYGFVVFVKKYDAEVSIQNMNGQWLGRKMIKARWATRKLPSVTQESKPEPNALDYDEVFSQTTGTNTTVFVGGLKQDVTEESLQQAFHSYGAIDKIKIFKEKGYAFIKYTCKEHACQAIVAQHNSNLNGQTIRCSWGKDTGPEGQPQPPTATSPVLEHPAVVATPTMSTQPVAVSPVAAAYANAVVPVGMQQMAAAVAGQPIVGAVPVSIAQYSAPPAGTVTVPGQHMHLHHPHYAAAAAAAANQQAISYWQYYSQHAAAAAMAQQQQQQHALAVAAAAAAAGPHMSPQQAGAPMHAAFPGHPVAPSSYLPQYYATVPSSPAAPSPHHPVAATSPVHHQYQMAASQAPTVAPPPGYMWMYQTYPAASAGHPLVPQQ</sequence>
<evidence type="ECO:0000259" key="3">
    <source>
        <dbReference type="PROSITE" id="PS50102"/>
    </source>
</evidence>
<dbReference type="InterPro" id="IPR012677">
    <property type="entry name" value="Nucleotide-bd_a/b_plait_sf"/>
</dbReference>
<evidence type="ECO:0000313" key="4">
    <source>
        <dbReference type="Proteomes" id="UP000694843"/>
    </source>
</evidence>
<reference evidence="5" key="1">
    <citation type="submission" date="2025-08" db="UniProtKB">
        <authorList>
            <consortium name="RefSeq"/>
        </authorList>
    </citation>
    <scope>IDENTIFICATION</scope>
    <source>
        <tissue evidence="5">Whole organism</tissue>
    </source>
</reference>
<dbReference type="SUPFAM" id="SSF54928">
    <property type="entry name" value="RNA-binding domain, RBD"/>
    <property type="match status" value="3"/>
</dbReference>
<evidence type="ECO:0000313" key="5">
    <source>
        <dbReference type="RefSeq" id="XP_047740974.1"/>
    </source>
</evidence>
<dbReference type="Gene3D" id="3.30.70.330">
    <property type="match status" value="3"/>
</dbReference>
<evidence type="ECO:0000256" key="2">
    <source>
        <dbReference type="PROSITE-ProRule" id="PRU00176"/>
    </source>
</evidence>
<dbReference type="InterPro" id="IPR000504">
    <property type="entry name" value="RRM_dom"/>
</dbReference>
<dbReference type="RefSeq" id="XP_047740974.1">
    <property type="nucleotide sequence ID" value="XM_047885018.1"/>
</dbReference>
<dbReference type="PANTHER" id="PTHR48025">
    <property type="entry name" value="OS02G0815200 PROTEIN"/>
    <property type="match status" value="1"/>
</dbReference>
<keyword evidence="1 2" id="KW-0694">RNA-binding</keyword>
<dbReference type="Proteomes" id="UP000694843">
    <property type="component" value="Unplaced"/>
</dbReference>
<dbReference type="Pfam" id="PF00076">
    <property type="entry name" value="RRM_1"/>
    <property type="match status" value="3"/>
</dbReference>
<dbReference type="GeneID" id="108665998"/>
<dbReference type="OMA" id="VNWASNS"/>
<gene>
    <name evidence="5" type="primary">LOC108665998</name>
</gene>
<dbReference type="SMART" id="SM00361">
    <property type="entry name" value="RRM_1"/>
    <property type="match status" value="2"/>
</dbReference>
<accession>A0A979FXR2</accession>
<dbReference type="InterPro" id="IPR035979">
    <property type="entry name" value="RBD_domain_sf"/>
</dbReference>
<dbReference type="OrthoDB" id="439808at2759"/>
<feature type="domain" description="RRM" evidence="3">
    <location>
        <begin position="110"/>
        <end position="188"/>
    </location>
</feature>
<name>A0A979FXR2_HYAAZ</name>
<keyword evidence="4" id="KW-1185">Reference proteome</keyword>
<protein>
    <submittedName>
        <fullName evidence="5">Nucleolysin TIAR isoform X1</fullName>
    </submittedName>
</protein>
<organism evidence="4 5">
    <name type="scientific">Hyalella azteca</name>
    <name type="common">Amphipod</name>
    <dbReference type="NCBI Taxonomy" id="294128"/>
    <lineage>
        <taxon>Eukaryota</taxon>
        <taxon>Metazoa</taxon>
        <taxon>Ecdysozoa</taxon>
        <taxon>Arthropoda</taxon>
        <taxon>Crustacea</taxon>
        <taxon>Multicrustacea</taxon>
        <taxon>Malacostraca</taxon>
        <taxon>Eumalacostraca</taxon>
        <taxon>Peracarida</taxon>
        <taxon>Amphipoda</taxon>
        <taxon>Senticaudata</taxon>
        <taxon>Talitrida</taxon>
        <taxon>Talitroidea</taxon>
        <taxon>Hyalellidae</taxon>
        <taxon>Hyalella</taxon>
    </lineage>
</organism>
<feature type="domain" description="RRM" evidence="3">
    <location>
        <begin position="19"/>
        <end position="94"/>
    </location>
</feature>
<dbReference type="GO" id="GO:0003723">
    <property type="term" value="F:RNA binding"/>
    <property type="evidence" value="ECO:0007669"/>
    <property type="project" value="UniProtKB-UniRule"/>
</dbReference>
<proteinExistence type="predicted"/>
<dbReference type="PANTHER" id="PTHR48025:SF1">
    <property type="entry name" value="RRM DOMAIN-CONTAINING PROTEIN"/>
    <property type="match status" value="1"/>
</dbReference>
<dbReference type="InterPro" id="IPR050502">
    <property type="entry name" value="Euk_RNA-bind_prot"/>
</dbReference>
<feature type="domain" description="RRM" evidence="3">
    <location>
        <begin position="218"/>
        <end position="290"/>
    </location>
</feature>
<dbReference type="AlphaFoldDB" id="A0A979FXR2"/>